<evidence type="ECO:0000313" key="2">
    <source>
        <dbReference type="Proteomes" id="UP001209755"/>
    </source>
</evidence>
<sequence>MAGYAASNLLGGTQQSMTTTFKTALVLAASNGTSLQRFMVHDIIFGTDGTPADQAMTWDVSRTTASGTATSITPNKIDLADGAFLGVGLANNTVEPTVTSNSNLLPIGANQRASMRWVAFPGQELVVPATDAAGLAFRAKSPGYTGTVIVNAHFRGA</sequence>
<keyword evidence="2" id="KW-1185">Reference proteome</keyword>
<dbReference type="RefSeq" id="WP_264603323.1">
    <property type="nucleotide sequence ID" value="NZ_JAOQNS010000014.1"/>
</dbReference>
<organism evidence="1 2">
    <name type="scientific">Rhodobium gokarnense</name>
    <dbReference type="NCBI Taxonomy" id="364296"/>
    <lineage>
        <taxon>Bacteria</taxon>
        <taxon>Pseudomonadati</taxon>
        <taxon>Pseudomonadota</taxon>
        <taxon>Alphaproteobacteria</taxon>
        <taxon>Hyphomicrobiales</taxon>
        <taxon>Rhodobiaceae</taxon>
        <taxon>Rhodobium</taxon>
    </lineage>
</organism>
<reference evidence="2" key="1">
    <citation type="submission" date="2023-07" db="EMBL/GenBank/DDBJ databases">
        <title>Genome sequencing of Purple Non-Sulfur Bacteria from various extreme environments.</title>
        <authorList>
            <person name="Mayer M."/>
        </authorList>
    </citation>
    <scope>NUCLEOTIDE SEQUENCE [LARGE SCALE GENOMIC DNA]</scope>
    <source>
        <strain evidence="2">DSM 17935</strain>
    </source>
</reference>
<accession>A0ABT3HH63</accession>
<gene>
    <name evidence="1" type="ORF">M2319_004104</name>
</gene>
<protein>
    <submittedName>
        <fullName evidence="1">Uncharacterized protein</fullName>
    </submittedName>
</protein>
<name>A0ABT3HH63_9HYPH</name>
<proteinExistence type="predicted"/>
<evidence type="ECO:0000313" key="1">
    <source>
        <dbReference type="EMBL" id="MCW2309745.1"/>
    </source>
</evidence>
<comment type="caution">
    <text evidence="1">The sequence shown here is derived from an EMBL/GenBank/DDBJ whole genome shotgun (WGS) entry which is preliminary data.</text>
</comment>
<dbReference type="EMBL" id="JAOQNS010000014">
    <property type="protein sequence ID" value="MCW2309745.1"/>
    <property type="molecule type" value="Genomic_DNA"/>
</dbReference>
<dbReference type="Proteomes" id="UP001209755">
    <property type="component" value="Unassembled WGS sequence"/>
</dbReference>